<dbReference type="InterPro" id="IPR001969">
    <property type="entry name" value="Aspartic_peptidase_AS"/>
</dbReference>
<name>A0A2G2YPS8_CAPAN</name>
<protein>
    <submittedName>
        <fullName evidence="2">Uncharacterized protein</fullName>
    </submittedName>
</protein>
<dbReference type="AlphaFoldDB" id="A0A2G2YPS8"/>
<dbReference type="PROSITE" id="PS00141">
    <property type="entry name" value="ASP_PROTEASE"/>
    <property type="match status" value="1"/>
</dbReference>
<feature type="region of interest" description="Disordered" evidence="1">
    <location>
        <begin position="1"/>
        <end position="22"/>
    </location>
</feature>
<dbReference type="Proteomes" id="UP000222542">
    <property type="component" value="Unassembled WGS sequence"/>
</dbReference>
<feature type="compositionally biased region" description="Basic and acidic residues" evidence="1">
    <location>
        <begin position="9"/>
        <end position="20"/>
    </location>
</feature>
<organism evidence="2 3">
    <name type="scientific">Capsicum annuum</name>
    <name type="common">Capsicum pepper</name>
    <dbReference type="NCBI Taxonomy" id="4072"/>
    <lineage>
        <taxon>Eukaryota</taxon>
        <taxon>Viridiplantae</taxon>
        <taxon>Streptophyta</taxon>
        <taxon>Embryophyta</taxon>
        <taxon>Tracheophyta</taxon>
        <taxon>Spermatophyta</taxon>
        <taxon>Magnoliopsida</taxon>
        <taxon>eudicotyledons</taxon>
        <taxon>Gunneridae</taxon>
        <taxon>Pentapetalae</taxon>
        <taxon>asterids</taxon>
        <taxon>lamiids</taxon>
        <taxon>Solanales</taxon>
        <taxon>Solanaceae</taxon>
        <taxon>Solanoideae</taxon>
        <taxon>Capsiceae</taxon>
        <taxon>Capsicum</taxon>
    </lineage>
</organism>
<dbReference type="GO" id="GO:0006508">
    <property type="term" value="P:proteolysis"/>
    <property type="evidence" value="ECO:0007669"/>
    <property type="project" value="InterPro"/>
</dbReference>
<comment type="caution">
    <text evidence="2">The sequence shown here is derived from an EMBL/GenBank/DDBJ whole genome shotgun (WGS) entry which is preliminary data.</text>
</comment>
<evidence type="ECO:0000313" key="3">
    <source>
        <dbReference type="Proteomes" id="UP000222542"/>
    </source>
</evidence>
<reference evidence="2 3" key="2">
    <citation type="journal article" date="2017" name="Genome Biol.">
        <title>New reference genome sequences of hot pepper reveal the massive evolution of plant disease-resistance genes by retroduplication.</title>
        <authorList>
            <person name="Kim S."/>
            <person name="Park J."/>
            <person name="Yeom S.I."/>
            <person name="Kim Y.M."/>
            <person name="Seo E."/>
            <person name="Kim K.T."/>
            <person name="Kim M.S."/>
            <person name="Lee J.M."/>
            <person name="Cheong K."/>
            <person name="Shin H.S."/>
            <person name="Kim S.B."/>
            <person name="Han K."/>
            <person name="Lee J."/>
            <person name="Park M."/>
            <person name="Lee H.A."/>
            <person name="Lee H.Y."/>
            <person name="Lee Y."/>
            <person name="Oh S."/>
            <person name="Lee J.H."/>
            <person name="Choi E."/>
            <person name="Choi E."/>
            <person name="Lee S.E."/>
            <person name="Jeon J."/>
            <person name="Kim H."/>
            <person name="Choi G."/>
            <person name="Song H."/>
            <person name="Lee J."/>
            <person name="Lee S.C."/>
            <person name="Kwon J.K."/>
            <person name="Lee H.Y."/>
            <person name="Koo N."/>
            <person name="Hong Y."/>
            <person name="Kim R.W."/>
            <person name="Kang W.H."/>
            <person name="Huh J.H."/>
            <person name="Kang B.C."/>
            <person name="Yang T.J."/>
            <person name="Lee Y.H."/>
            <person name="Bennetzen J.L."/>
            <person name="Choi D."/>
        </authorList>
    </citation>
    <scope>NUCLEOTIDE SEQUENCE [LARGE SCALE GENOMIC DNA]</scope>
    <source>
        <strain evidence="3">cv. CM334</strain>
    </source>
</reference>
<reference evidence="2 3" key="1">
    <citation type="journal article" date="2014" name="Nat. Genet.">
        <title>Genome sequence of the hot pepper provides insights into the evolution of pungency in Capsicum species.</title>
        <authorList>
            <person name="Kim S."/>
            <person name="Park M."/>
            <person name="Yeom S.I."/>
            <person name="Kim Y.M."/>
            <person name="Lee J.M."/>
            <person name="Lee H.A."/>
            <person name="Seo E."/>
            <person name="Choi J."/>
            <person name="Cheong K."/>
            <person name="Kim K.T."/>
            <person name="Jung K."/>
            <person name="Lee G.W."/>
            <person name="Oh S.K."/>
            <person name="Bae C."/>
            <person name="Kim S.B."/>
            <person name="Lee H.Y."/>
            <person name="Kim S.Y."/>
            <person name="Kim M.S."/>
            <person name="Kang B.C."/>
            <person name="Jo Y.D."/>
            <person name="Yang H.B."/>
            <person name="Jeong H.J."/>
            <person name="Kang W.H."/>
            <person name="Kwon J.K."/>
            <person name="Shin C."/>
            <person name="Lim J.Y."/>
            <person name="Park J.H."/>
            <person name="Huh J.H."/>
            <person name="Kim J.S."/>
            <person name="Kim B.D."/>
            <person name="Cohen O."/>
            <person name="Paran I."/>
            <person name="Suh M.C."/>
            <person name="Lee S.B."/>
            <person name="Kim Y.K."/>
            <person name="Shin Y."/>
            <person name="Noh S.J."/>
            <person name="Park J."/>
            <person name="Seo Y.S."/>
            <person name="Kwon S.Y."/>
            <person name="Kim H.A."/>
            <person name="Park J.M."/>
            <person name="Kim H.J."/>
            <person name="Choi S.B."/>
            <person name="Bosland P.W."/>
            <person name="Reeves G."/>
            <person name="Jo S.H."/>
            <person name="Lee B.W."/>
            <person name="Cho H.T."/>
            <person name="Choi H.S."/>
            <person name="Lee M.S."/>
            <person name="Yu Y."/>
            <person name="Do Choi Y."/>
            <person name="Park B.S."/>
            <person name="van Deynze A."/>
            <person name="Ashrafi H."/>
            <person name="Hill T."/>
            <person name="Kim W.T."/>
            <person name="Pai H.S."/>
            <person name="Ahn H.K."/>
            <person name="Yeam I."/>
            <person name="Giovannoni J.J."/>
            <person name="Rose J.K."/>
            <person name="Sorensen I."/>
            <person name="Lee S.J."/>
            <person name="Kim R.W."/>
            <person name="Choi I.Y."/>
            <person name="Choi B.S."/>
            <person name="Lim J.S."/>
            <person name="Lee Y.H."/>
            <person name="Choi D."/>
        </authorList>
    </citation>
    <scope>NUCLEOTIDE SEQUENCE [LARGE SCALE GENOMIC DNA]</scope>
    <source>
        <strain evidence="3">cv. CM334</strain>
    </source>
</reference>
<dbReference type="EMBL" id="AYRZ02000009">
    <property type="protein sequence ID" value="PHT71749.1"/>
    <property type="molecule type" value="Genomic_DNA"/>
</dbReference>
<gene>
    <name evidence="2" type="ORF">T459_22534</name>
</gene>
<evidence type="ECO:0000313" key="2">
    <source>
        <dbReference type="EMBL" id="PHT71749.1"/>
    </source>
</evidence>
<evidence type="ECO:0000256" key="1">
    <source>
        <dbReference type="SAM" id="MobiDB-lite"/>
    </source>
</evidence>
<accession>A0A2G2YPS8</accession>
<proteinExistence type="predicted"/>
<dbReference type="GO" id="GO:0004190">
    <property type="term" value="F:aspartic-type endopeptidase activity"/>
    <property type="evidence" value="ECO:0007669"/>
    <property type="project" value="InterPro"/>
</dbReference>
<sequence>MNKLGIQANDKEAGRAESSADRACSVEVQHDYRPKANHHSGYQTIRVTGYHEKRPLQVLIDTGSTYNFIDQDVA</sequence>
<keyword evidence="3" id="KW-1185">Reference proteome</keyword>
<dbReference type="Gramene" id="PHT71749">
    <property type="protein sequence ID" value="PHT71749"/>
    <property type="gene ID" value="T459_22534"/>
</dbReference>